<proteinExistence type="predicted"/>
<reference evidence="1" key="1">
    <citation type="submission" date="2016-05" db="EMBL/GenBank/DDBJ databases">
        <authorList>
            <person name="Lavstsen T."/>
            <person name="Jespersen J.S."/>
        </authorList>
    </citation>
    <scope>NUCLEOTIDE SEQUENCE</scope>
    <source>
        <tissue evidence="1">Brain</tissue>
    </source>
</reference>
<reference evidence="1" key="2">
    <citation type="submission" date="2016-06" db="EMBL/GenBank/DDBJ databases">
        <title>The genome of a short-lived fish provides insights into sex chromosome evolution and the genetic control of aging.</title>
        <authorList>
            <person name="Reichwald K."/>
            <person name="Felder M."/>
            <person name="Petzold A."/>
            <person name="Koch P."/>
            <person name="Groth M."/>
            <person name="Platzer M."/>
        </authorList>
    </citation>
    <scope>NUCLEOTIDE SEQUENCE</scope>
    <source>
        <tissue evidence="1">Brain</tissue>
    </source>
</reference>
<feature type="non-terminal residue" evidence="1">
    <location>
        <position position="1"/>
    </location>
</feature>
<sequence>PTCTKKLMWTTSVALFKPALPWLNKSFRRPTVGKHHPPQTSPKACWENKSGCFVQVRSGRLNLRGGGWGGGFEDVKVQT</sequence>
<evidence type="ECO:0000313" key="1">
    <source>
        <dbReference type="EMBL" id="SBR99086.1"/>
    </source>
</evidence>
<protein>
    <submittedName>
        <fullName evidence="1">Uncharacterized protein</fullName>
    </submittedName>
</protein>
<organism evidence="1">
    <name type="scientific">Nothobranchius pienaari</name>
    <dbReference type="NCBI Taxonomy" id="704102"/>
    <lineage>
        <taxon>Eukaryota</taxon>
        <taxon>Metazoa</taxon>
        <taxon>Chordata</taxon>
        <taxon>Craniata</taxon>
        <taxon>Vertebrata</taxon>
        <taxon>Euteleostomi</taxon>
        <taxon>Actinopterygii</taxon>
        <taxon>Neopterygii</taxon>
        <taxon>Teleostei</taxon>
        <taxon>Neoteleostei</taxon>
        <taxon>Acanthomorphata</taxon>
        <taxon>Ovalentaria</taxon>
        <taxon>Atherinomorphae</taxon>
        <taxon>Cyprinodontiformes</taxon>
        <taxon>Nothobranchiidae</taxon>
        <taxon>Nothobranchius</taxon>
    </lineage>
</organism>
<accession>A0A1A8QZJ3</accession>
<feature type="non-terminal residue" evidence="1">
    <location>
        <position position="79"/>
    </location>
</feature>
<name>A0A1A8QZJ3_9TELE</name>
<dbReference type="AlphaFoldDB" id="A0A1A8QZJ3"/>
<dbReference type="EMBL" id="HAEG01015009">
    <property type="protein sequence ID" value="SBR99086.1"/>
    <property type="molecule type" value="Transcribed_RNA"/>
</dbReference>
<gene>
    <name evidence="1" type="primary">Nfu_g_1_011178</name>
</gene>